<protein>
    <submittedName>
        <fullName evidence="1">Cupin domain-containing protein</fullName>
    </submittedName>
</protein>
<evidence type="ECO:0000313" key="2">
    <source>
        <dbReference type="Proteomes" id="UP001168537"/>
    </source>
</evidence>
<name>A0ABT8EYD4_9ACTN</name>
<dbReference type="InterPro" id="IPR014710">
    <property type="entry name" value="RmlC-like_jellyroll"/>
</dbReference>
<reference evidence="1" key="1">
    <citation type="submission" date="2023-06" db="EMBL/GenBank/DDBJ databases">
        <title>Draft genome sequence of Nocardioides sp. SOB72.</title>
        <authorList>
            <person name="Zhang G."/>
        </authorList>
    </citation>
    <scope>NUCLEOTIDE SEQUENCE</scope>
    <source>
        <strain evidence="1">SOB72</strain>
    </source>
</reference>
<dbReference type="SUPFAM" id="SSF51182">
    <property type="entry name" value="RmlC-like cupins"/>
    <property type="match status" value="1"/>
</dbReference>
<dbReference type="Gene3D" id="2.60.120.10">
    <property type="entry name" value="Jelly Rolls"/>
    <property type="match status" value="1"/>
</dbReference>
<dbReference type="PANTHER" id="PTHR37694:SF1">
    <property type="entry name" value="SLR8022 PROTEIN"/>
    <property type="match status" value="1"/>
</dbReference>
<dbReference type="PANTHER" id="PTHR37694">
    <property type="entry name" value="SLR8022 PROTEIN"/>
    <property type="match status" value="1"/>
</dbReference>
<keyword evidence="2" id="KW-1185">Reference proteome</keyword>
<dbReference type="RefSeq" id="WP_300962314.1">
    <property type="nucleotide sequence ID" value="NZ_JAUHJR010000009.1"/>
</dbReference>
<dbReference type="CDD" id="cd02230">
    <property type="entry name" value="cupin_HP0902-like"/>
    <property type="match status" value="1"/>
</dbReference>
<evidence type="ECO:0000313" key="1">
    <source>
        <dbReference type="EMBL" id="MDN4163099.1"/>
    </source>
</evidence>
<dbReference type="EMBL" id="JAUHJR010000009">
    <property type="protein sequence ID" value="MDN4163099.1"/>
    <property type="molecule type" value="Genomic_DNA"/>
</dbReference>
<gene>
    <name evidence="1" type="ORF">QWY29_17145</name>
</gene>
<proteinExistence type="predicted"/>
<organism evidence="1 2">
    <name type="scientific">Nocardioides abyssi</name>
    <dbReference type="NCBI Taxonomy" id="3058370"/>
    <lineage>
        <taxon>Bacteria</taxon>
        <taxon>Bacillati</taxon>
        <taxon>Actinomycetota</taxon>
        <taxon>Actinomycetes</taxon>
        <taxon>Propionibacteriales</taxon>
        <taxon>Nocardioidaceae</taxon>
        <taxon>Nocardioides</taxon>
    </lineage>
</organism>
<sequence>MPEVHAASMTALVEEHLAKARAADAGRSAHTTYGGQEHRLRQTLIALAAGHRLGEHDSPGEATLQVLRGSVRLHAGAETWDGAEGDLLVIPAERHDLEAVADAAVLLTVVTGTRPPA</sequence>
<dbReference type="Proteomes" id="UP001168537">
    <property type="component" value="Unassembled WGS sequence"/>
</dbReference>
<dbReference type="InterPro" id="IPR011051">
    <property type="entry name" value="RmlC_Cupin_sf"/>
</dbReference>
<accession>A0ABT8EYD4</accession>
<comment type="caution">
    <text evidence="1">The sequence shown here is derived from an EMBL/GenBank/DDBJ whole genome shotgun (WGS) entry which is preliminary data.</text>
</comment>